<gene>
    <name evidence="6" type="ORF">L1049_022882</name>
</gene>
<accession>A0AAP0REM3</accession>
<proteinExistence type="predicted"/>
<dbReference type="GO" id="GO:0009736">
    <property type="term" value="P:cytokinin-activated signaling pathway"/>
    <property type="evidence" value="ECO:0007669"/>
    <property type="project" value="UniProtKB-KW"/>
</dbReference>
<dbReference type="InterPro" id="IPR036641">
    <property type="entry name" value="HPT_dom_sf"/>
</dbReference>
<protein>
    <recommendedName>
        <fullName evidence="4">Histidine-containing phosphotransfer protein</fullName>
    </recommendedName>
</protein>
<comment type="function">
    <text evidence="4">Functions as a two-component phosphorelay mediators between cytokinin sensor histidine kinases and response regulators (B-type ARRs). Plays an important role in propagating cytokinin signal transduction.</text>
</comment>
<evidence type="ECO:0000313" key="7">
    <source>
        <dbReference type="Proteomes" id="UP001415857"/>
    </source>
</evidence>
<evidence type="ECO:0000256" key="4">
    <source>
        <dbReference type="RuleBase" id="RU369004"/>
    </source>
</evidence>
<dbReference type="GO" id="GO:0005829">
    <property type="term" value="C:cytosol"/>
    <property type="evidence" value="ECO:0007669"/>
    <property type="project" value="UniProtKB-SubCell"/>
</dbReference>
<dbReference type="GO" id="GO:0005634">
    <property type="term" value="C:nucleus"/>
    <property type="evidence" value="ECO:0007669"/>
    <property type="project" value="UniProtKB-SubCell"/>
</dbReference>
<dbReference type="PANTHER" id="PTHR28242">
    <property type="entry name" value="PHOSPHORELAY INTERMEDIATE PROTEIN YPD1"/>
    <property type="match status" value="1"/>
</dbReference>
<keyword evidence="1 4" id="KW-0932">Cytokinin signaling pathway</keyword>
<dbReference type="PROSITE" id="PS50894">
    <property type="entry name" value="HPT"/>
    <property type="match status" value="1"/>
</dbReference>
<dbReference type="AlphaFoldDB" id="A0AAP0REM3"/>
<evidence type="ECO:0000256" key="3">
    <source>
        <dbReference type="PROSITE-ProRule" id="PRU00110"/>
    </source>
</evidence>
<comment type="caution">
    <text evidence="6">The sequence shown here is derived from an EMBL/GenBank/DDBJ whole genome shotgun (WGS) entry which is preliminary data.</text>
</comment>
<evidence type="ECO:0000259" key="5">
    <source>
        <dbReference type="PROSITE" id="PS50894"/>
    </source>
</evidence>
<feature type="domain" description="HPt" evidence="5">
    <location>
        <begin position="107"/>
        <end position="156"/>
    </location>
</feature>
<dbReference type="EMBL" id="JBBPBK010000011">
    <property type="protein sequence ID" value="KAK9275615.1"/>
    <property type="molecule type" value="Genomic_DNA"/>
</dbReference>
<evidence type="ECO:0000313" key="6">
    <source>
        <dbReference type="EMBL" id="KAK9275615.1"/>
    </source>
</evidence>
<dbReference type="InterPro" id="IPR045871">
    <property type="entry name" value="AHP1-5/YPD1"/>
</dbReference>
<organism evidence="6 7">
    <name type="scientific">Liquidambar formosana</name>
    <name type="common">Formosan gum</name>
    <dbReference type="NCBI Taxonomy" id="63359"/>
    <lineage>
        <taxon>Eukaryota</taxon>
        <taxon>Viridiplantae</taxon>
        <taxon>Streptophyta</taxon>
        <taxon>Embryophyta</taxon>
        <taxon>Tracheophyta</taxon>
        <taxon>Spermatophyta</taxon>
        <taxon>Magnoliopsida</taxon>
        <taxon>eudicotyledons</taxon>
        <taxon>Gunneridae</taxon>
        <taxon>Pentapetalae</taxon>
        <taxon>Saxifragales</taxon>
        <taxon>Altingiaceae</taxon>
        <taxon>Liquidambar</taxon>
    </lineage>
</organism>
<evidence type="ECO:0000256" key="1">
    <source>
        <dbReference type="ARBA" id="ARBA00022864"/>
    </source>
</evidence>
<dbReference type="GO" id="GO:0009927">
    <property type="term" value="F:histidine phosphotransfer kinase activity"/>
    <property type="evidence" value="ECO:0007669"/>
    <property type="project" value="UniProtKB-UniRule"/>
</dbReference>
<evidence type="ECO:0000256" key="2">
    <source>
        <dbReference type="ARBA" id="ARBA00023012"/>
    </source>
</evidence>
<reference evidence="6 7" key="1">
    <citation type="journal article" date="2024" name="Plant J.">
        <title>Genome sequences and population genomics reveal climatic adaptation and genomic divergence between two closely related sweetgum species.</title>
        <authorList>
            <person name="Xu W.Q."/>
            <person name="Ren C.Q."/>
            <person name="Zhang X.Y."/>
            <person name="Comes H.P."/>
            <person name="Liu X.H."/>
            <person name="Li Y.G."/>
            <person name="Kettle C.J."/>
            <person name="Jalonen R."/>
            <person name="Gaisberger H."/>
            <person name="Ma Y.Z."/>
            <person name="Qiu Y.X."/>
        </authorList>
    </citation>
    <scope>NUCLEOTIDE SEQUENCE [LARGE SCALE GENOMIC DNA]</scope>
    <source>
        <strain evidence="6">Hangzhou</strain>
    </source>
</reference>
<keyword evidence="2 4" id="KW-0902">Two-component regulatory system</keyword>
<dbReference type="GO" id="GO:0043424">
    <property type="term" value="F:protein histidine kinase binding"/>
    <property type="evidence" value="ECO:0007669"/>
    <property type="project" value="UniProtKB-UniRule"/>
</dbReference>
<dbReference type="Proteomes" id="UP001415857">
    <property type="component" value="Unassembled WGS sequence"/>
</dbReference>
<dbReference type="SUPFAM" id="SSF47226">
    <property type="entry name" value="Histidine-containing phosphotransfer domain, HPT domain"/>
    <property type="match status" value="1"/>
</dbReference>
<keyword evidence="7" id="KW-1185">Reference proteome</keyword>
<comment type="domain">
    <text evidence="4">Histidine-containing phosphotransfer domain (HPt) contains an active histidine that mediates the phosphotransfer.</text>
</comment>
<dbReference type="Gene3D" id="1.20.120.160">
    <property type="entry name" value="HPT domain"/>
    <property type="match status" value="1"/>
</dbReference>
<dbReference type="GO" id="GO:0000160">
    <property type="term" value="P:phosphorelay signal transduction system"/>
    <property type="evidence" value="ECO:0007669"/>
    <property type="project" value="UniProtKB-UniRule"/>
</dbReference>
<feature type="modified residue" description="Phosphohistidine" evidence="3">
    <location>
        <position position="148"/>
    </location>
</feature>
<keyword evidence="3" id="KW-0597">Phosphoprotein</keyword>
<comment type="subcellular location">
    <subcellularLocation>
        <location evidence="4">Cytoplasm</location>
        <location evidence="4">Cytosol</location>
    </subcellularLocation>
    <subcellularLocation>
        <location evidence="4">Nucleus</location>
    </subcellularLocation>
</comment>
<sequence length="156" mass="18429">MRLLLLKQLIISHIYYCIDVLLFHNLAFGYQLMHAYTRVRLDKFFRLYKPPFGSYSAEALKPSITLVVYWSSIMSMESDPLRQQLASMRQALFDEFATLEFLETKDEPNFVEEVIGLFFRDSTKLFETIEKALEKTPFDPIMMDKYLHQFKGSSSR</sequence>
<dbReference type="PANTHER" id="PTHR28242:SF41">
    <property type="entry name" value="HISTIDINE CONTAINING PHOSPHOTRANSFER PROTEIN"/>
    <property type="match status" value="1"/>
</dbReference>
<name>A0AAP0REM3_LIQFO</name>
<dbReference type="InterPro" id="IPR008207">
    <property type="entry name" value="Sig_transdc_His_kin_Hpt_dom"/>
</dbReference>